<dbReference type="AlphaFoldDB" id="A0A1Z4LH66"/>
<dbReference type="Proteomes" id="UP000218418">
    <property type="component" value="Chromosome"/>
</dbReference>
<accession>A0A1Z4LH66</accession>
<keyword evidence="2" id="KW-1185">Reference proteome</keyword>
<proteinExistence type="predicted"/>
<protein>
    <submittedName>
        <fullName evidence="1">Uncharacterized protein</fullName>
    </submittedName>
</protein>
<dbReference type="EMBL" id="AP018227">
    <property type="protein sequence ID" value="BAY80576.1"/>
    <property type="molecule type" value="Genomic_DNA"/>
</dbReference>
<organism evidence="1 2">
    <name type="scientific">Calothrix parasitica NIES-267</name>
    <dbReference type="NCBI Taxonomy" id="1973488"/>
    <lineage>
        <taxon>Bacteria</taxon>
        <taxon>Bacillati</taxon>
        <taxon>Cyanobacteriota</taxon>
        <taxon>Cyanophyceae</taxon>
        <taxon>Nostocales</taxon>
        <taxon>Calotrichaceae</taxon>
        <taxon>Calothrix</taxon>
    </lineage>
</organism>
<name>A0A1Z4LH66_9CYAN</name>
<reference evidence="1 2" key="1">
    <citation type="submission" date="2017-06" db="EMBL/GenBank/DDBJ databases">
        <title>Genome sequencing of cyanobaciteial culture collection at National Institute for Environmental Studies (NIES).</title>
        <authorList>
            <person name="Hirose Y."/>
            <person name="Shimura Y."/>
            <person name="Fujisawa T."/>
            <person name="Nakamura Y."/>
            <person name="Kawachi M."/>
        </authorList>
    </citation>
    <scope>NUCLEOTIDE SEQUENCE [LARGE SCALE GENOMIC DNA]</scope>
    <source>
        <strain evidence="1 2">NIES-267</strain>
    </source>
</reference>
<sequence>MTDYNTTVCCPIYYQIIQRRGKGWAFKYGEPFINLFNVPSFSPKEEFKIFGTSMKKVAIELFRINGGK</sequence>
<evidence type="ECO:0000313" key="1">
    <source>
        <dbReference type="EMBL" id="BAY80576.1"/>
    </source>
</evidence>
<gene>
    <name evidence="1" type="ORF">NIES267_00330</name>
</gene>
<evidence type="ECO:0000313" key="2">
    <source>
        <dbReference type="Proteomes" id="UP000218418"/>
    </source>
</evidence>